<reference evidence="1 2" key="1">
    <citation type="journal article" date="2020" name="ISME J.">
        <title>Uncovering the hidden diversity of litter-decomposition mechanisms in mushroom-forming fungi.</title>
        <authorList>
            <person name="Floudas D."/>
            <person name="Bentzer J."/>
            <person name="Ahren D."/>
            <person name="Johansson T."/>
            <person name="Persson P."/>
            <person name="Tunlid A."/>
        </authorList>
    </citation>
    <scope>NUCLEOTIDE SEQUENCE [LARGE SCALE GENOMIC DNA]</scope>
    <source>
        <strain evidence="1 2">CBS 406.79</strain>
    </source>
</reference>
<dbReference type="EMBL" id="JAACJN010000085">
    <property type="protein sequence ID" value="KAF5377111.1"/>
    <property type="molecule type" value="Genomic_DNA"/>
</dbReference>
<gene>
    <name evidence="1" type="ORF">D9757_008780</name>
</gene>
<dbReference type="PANTHER" id="PTHR21529:SF4">
    <property type="entry name" value="TPR AND ANKYRIN REPEAT-CONTAINING PROTEIN 1"/>
    <property type="match status" value="1"/>
</dbReference>
<dbReference type="SUPFAM" id="SSF52540">
    <property type="entry name" value="P-loop containing nucleoside triphosphate hydrolases"/>
    <property type="match status" value="1"/>
</dbReference>
<comment type="caution">
    <text evidence="1">The sequence shown here is derived from an EMBL/GenBank/DDBJ whole genome shotgun (WGS) entry which is preliminary data.</text>
</comment>
<dbReference type="PANTHER" id="PTHR21529">
    <property type="entry name" value="MAMMARY TURMOR VIRUS RECEPTOR HOMOLOG 1, 2 MTVR1, 2"/>
    <property type="match status" value="1"/>
</dbReference>
<sequence length="757" mass="85421">MSTKIPNDLLSLSRLTSLAEADEALAQFEIVVSINYHRPGLLLAEILENQLPALPLVLSCINDDAFSPIKAHIDSSFSPENEFSTDSVGFQVLANLTHFLYFHTAAPSGVITQDYCRKVEDTTALLKLLPTMDFVQEASIPNEELEDFGVRVRVRGKKIKKDARAKTSITVNAEPFKNLALQVPLNQTEADQVKSQLLRTLKNILDFYFSILRDEEFSFSIKLSFVSPLTTEQPTMEVIESNSAEDKAAPSEAPPAAFPKIQPMKSALYFDTVQGFGEWSILISQKADAELRSRHRKDKHLFDIIVKKIKELSNGHFSPDNQKRLSGPGSEVPVFEAKMTADLRLIYQIDIVTSDDERDKQAIKVFGIYTHAQMDSRMWESICHQLSRKGRSYHERCAVRKPAQNADGQTFVPALFPPLPEVQEEEGSYNWLSERDDPVYSRFLMDKYVVFSQPLLNTMMADLDATFPHLVSAKEKQIIEHPDSCYVIGRSGTGKTTALLFKMLLVERTHQLTEGDAPKPRQIFVTQSRILAKKVEQYYQTLGRSLTAASQIVARLSESPSTVEHAVPDTDIHRAHADDRLDWNATLPSKFSELNDAHFPLFTTFNALCSLLEADIAAAESPMRKSSEQSTNVDLSERGSLVMTYDDFYRDYWPHFPQALTSKLDPTLVFSELIGVIKGSEETLQGPTSYLERSVYHNLSTRSHSTFANSRADLYDLFNVYMTKQKRTGDVDAADRAHRILTFVKTGTFPWQKVDHL</sequence>
<organism evidence="1 2">
    <name type="scientific">Collybiopsis confluens</name>
    <dbReference type="NCBI Taxonomy" id="2823264"/>
    <lineage>
        <taxon>Eukaryota</taxon>
        <taxon>Fungi</taxon>
        <taxon>Dikarya</taxon>
        <taxon>Basidiomycota</taxon>
        <taxon>Agaricomycotina</taxon>
        <taxon>Agaricomycetes</taxon>
        <taxon>Agaricomycetidae</taxon>
        <taxon>Agaricales</taxon>
        <taxon>Marasmiineae</taxon>
        <taxon>Omphalotaceae</taxon>
        <taxon>Collybiopsis</taxon>
    </lineage>
</organism>
<name>A0A8H5H5Q4_9AGAR</name>
<dbReference type="InterPro" id="IPR039904">
    <property type="entry name" value="TRANK1"/>
</dbReference>
<dbReference type="OrthoDB" id="3156807at2759"/>
<evidence type="ECO:0008006" key="3">
    <source>
        <dbReference type="Google" id="ProtNLM"/>
    </source>
</evidence>
<proteinExistence type="predicted"/>
<keyword evidence="2" id="KW-1185">Reference proteome</keyword>
<dbReference type="InterPro" id="IPR027417">
    <property type="entry name" value="P-loop_NTPase"/>
</dbReference>
<dbReference type="AlphaFoldDB" id="A0A8H5H5Q4"/>
<accession>A0A8H5H5Q4</accession>
<evidence type="ECO:0000313" key="2">
    <source>
        <dbReference type="Proteomes" id="UP000518752"/>
    </source>
</evidence>
<evidence type="ECO:0000313" key="1">
    <source>
        <dbReference type="EMBL" id="KAF5377111.1"/>
    </source>
</evidence>
<dbReference type="Proteomes" id="UP000518752">
    <property type="component" value="Unassembled WGS sequence"/>
</dbReference>
<protein>
    <recommendedName>
        <fullName evidence="3">UvrD-like helicase ATP-binding domain-containing protein</fullName>
    </recommendedName>
</protein>